<dbReference type="AlphaFoldDB" id="A0A8X6LNB4"/>
<sequence>MTEKSFSSEKTDIDEEIDDINLPGRSRISKVTVVPRITNALHSERCTQRTSFSFISRFIQRTSLHTTNFASHNEVAHFTRSLPIYCILPRRQSLVTEQYA</sequence>
<keyword evidence="2" id="KW-1185">Reference proteome</keyword>
<comment type="caution">
    <text evidence="1">The sequence shown here is derived from an EMBL/GenBank/DDBJ whole genome shotgun (WGS) entry which is preliminary data.</text>
</comment>
<evidence type="ECO:0000313" key="2">
    <source>
        <dbReference type="Proteomes" id="UP000887116"/>
    </source>
</evidence>
<dbReference type="Proteomes" id="UP000887116">
    <property type="component" value="Unassembled WGS sequence"/>
</dbReference>
<organism evidence="1 2">
    <name type="scientific">Trichonephila clavata</name>
    <name type="common">Joro spider</name>
    <name type="synonym">Nephila clavata</name>
    <dbReference type="NCBI Taxonomy" id="2740835"/>
    <lineage>
        <taxon>Eukaryota</taxon>
        <taxon>Metazoa</taxon>
        <taxon>Ecdysozoa</taxon>
        <taxon>Arthropoda</taxon>
        <taxon>Chelicerata</taxon>
        <taxon>Arachnida</taxon>
        <taxon>Araneae</taxon>
        <taxon>Araneomorphae</taxon>
        <taxon>Entelegynae</taxon>
        <taxon>Araneoidea</taxon>
        <taxon>Nephilidae</taxon>
        <taxon>Trichonephila</taxon>
    </lineage>
</organism>
<evidence type="ECO:0000313" key="1">
    <source>
        <dbReference type="EMBL" id="GFR14637.1"/>
    </source>
</evidence>
<gene>
    <name evidence="1" type="ORF">TNCT_180721</name>
</gene>
<dbReference type="EMBL" id="BMAO01017289">
    <property type="protein sequence ID" value="GFR14637.1"/>
    <property type="molecule type" value="Genomic_DNA"/>
</dbReference>
<reference evidence="1" key="1">
    <citation type="submission" date="2020-07" db="EMBL/GenBank/DDBJ databases">
        <title>Multicomponent nature underlies the extraordinary mechanical properties of spider dragline silk.</title>
        <authorList>
            <person name="Kono N."/>
            <person name="Nakamura H."/>
            <person name="Mori M."/>
            <person name="Yoshida Y."/>
            <person name="Ohtoshi R."/>
            <person name="Malay A.D."/>
            <person name="Moran D.A.P."/>
            <person name="Tomita M."/>
            <person name="Numata K."/>
            <person name="Arakawa K."/>
        </authorList>
    </citation>
    <scope>NUCLEOTIDE SEQUENCE</scope>
</reference>
<protein>
    <submittedName>
        <fullName evidence="1">Uncharacterized protein</fullName>
    </submittedName>
</protein>
<accession>A0A8X6LNB4</accession>
<proteinExistence type="predicted"/>
<name>A0A8X6LNB4_TRICU</name>